<dbReference type="InterPro" id="IPR015424">
    <property type="entry name" value="PyrdxlP-dep_Trfase"/>
</dbReference>
<protein>
    <submittedName>
        <fullName evidence="3">PLP-dependent transferase</fullName>
    </submittedName>
</protein>
<dbReference type="FunCoup" id="A0A2J6SR56">
    <property type="interactions" value="65"/>
</dbReference>
<dbReference type="PANTHER" id="PTHR42858:SF1">
    <property type="entry name" value="LD15494P"/>
    <property type="match status" value="1"/>
</dbReference>
<dbReference type="SUPFAM" id="SSF53383">
    <property type="entry name" value="PLP-dependent transferases"/>
    <property type="match status" value="1"/>
</dbReference>
<dbReference type="AlphaFoldDB" id="A0A2J6SR56"/>
<dbReference type="Gene3D" id="3.40.640.10">
    <property type="entry name" value="Type I PLP-dependent aspartate aminotransferase-like (Major domain)"/>
    <property type="match status" value="1"/>
</dbReference>
<dbReference type="Gene3D" id="3.90.1150.10">
    <property type="entry name" value="Aspartate Aminotransferase, domain 1"/>
    <property type="match status" value="1"/>
</dbReference>
<dbReference type="Pfam" id="PF00155">
    <property type="entry name" value="Aminotran_1_2"/>
    <property type="match status" value="1"/>
</dbReference>
<accession>A0A2J6SR56</accession>
<dbReference type="GeneID" id="36583909"/>
<organism evidence="3 4">
    <name type="scientific">Hyaloscypha bicolor E</name>
    <dbReference type="NCBI Taxonomy" id="1095630"/>
    <lineage>
        <taxon>Eukaryota</taxon>
        <taxon>Fungi</taxon>
        <taxon>Dikarya</taxon>
        <taxon>Ascomycota</taxon>
        <taxon>Pezizomycotina</taxon>
        <taxon>Leotiomycetes</taxon>
        <taxon>Helotiales</taxon>
        <taxon>Hyaloscyphaceae</taxon>
        <taxon>Hyaloscypha</taxon>
        <taxon>Hyaloscypha bicolor</taxon>
    </lineage>
</organism>
<feature type="region of interest" description="Disordered" evidence="1">
    <location>
        <begin position="451"/>
        <end position="473"/>
    </location>
</feature>
<reference evidence="3 4" key="1">
    <citation type="submission" date="2016-04" db="EMBL/GenBank/DDBJ databases">
        <title>A degradative enzymes factory behind the ericoid mycorrhizal symbiosis.</title>
        <authorList>
            <consortium name="DOE Joint Genome Institute"/>
            <person name="Martino E."/>
            <person name="Morin E."/>
            <person name="Grelet G."/>
            <person name="Kuo A."/>
            <person name="Kohler A."/>
            <person name="Daghino S."/>
            <person name="Barry K."/>
            <person name="Choi C."/>
            <person name="Cichocki N."/>
            <person name="Clum A."/>
            <person name="Copeland A."/>
            <person name="Hainaut M."/>
            <person name="Haridas S."/>
            <person name="Labutti K."/>
            <person name="Lindquist E."/>
            <person name="Lipzen A."/>
            <person name="Khouja H.-R."/>
            <person name="Murat C."/>
            <person name="Ohm R."/>
            <person name="Olson A."/>
            <person name="Spatafora J."/>
            <person name="Veneault-Fourrey C."/>
            <person name="Henrissat B."/>
            <person name="Grigoriev I."/>
            <person name="Martin F."/>
            <person name="Perotto S."/>
        </authorList>
    </citation>
    <scope>NUCLEOTIDE SEQUENCE [LARGE SCALE GENOMIC DNA]</scope>
    <source>
        <strain evidence="3 4">E</strain>
    </source>
</reference>
<evidence type="ECO:0000256" key="1">
    <source>
        <dbReference type="SAM" id="MobiDB-lite"/>
    </source>
</evidence>
<gene>
    <name evidence="3" type="ORF">K444DRAFT_541829</name>
</gene>
<dbReference type="RefSeq" id="XP_024730168.1">
    <property type="nucleotide sequence ID" value="XM_024875830.1"/>
</dbReference>
<dbReference type="GO" id="GO:0030170">
    <property type="term" value="F:pyridoxal phosphate binding"/>
    <property type="evidence" value="ECO:0007669"/>
    <property type="project" value="InterPro"/>
</dbReference>
<evidence type="ECO:0000313" key="3">
    <source>
        <dbReference type="EMBL" id="PMD53264.1"/>
    </source>
</evidence>
<sequence length="473" mass="52259">MSSKKQINLLRGWPNPSLLPTPLISAASTTALSNPDISIPGLLYGPDSGYQPLREEISRWMTRFYVSTPRRPPTIPYPEGWNTFVGEEERNADRICITGGASQSLACVLQVFSDPVKTRVWMVAPCYFLACRIFGDSGLEIRAVGEGSEGVDLGALERGLRQSGEEGEKKPLKQPRPWSKIYRNIIYCVPTFSNPSGKTMSPFCRQNLVQLARKYDALIITDDVYDFLQWPTSSASSTTSLSKAIIPRLVDVDRTLEPVPGPDSFGNAMSNGSFSKIVGPGVRTGWAEATPKLIYGLSQCGSSRSGGAPSQLVATMMAELLRSGELERHIKEVLNPAYEKRYGIMTRAIRQHLVPLEIKQGEVTADGKDIFGGYFLWLELPRDVSAKVVADRAKVEENLIVAPGYIFEVENDPSIKFQNSIRLCFSWEEEADLEDGIERLARVVRNVRDGMPPEMKGEGLGENGTKGEIGEFQ</sequence>
<feature type="domain" description="Aminotransferase class I/classII large" evidence="2">
    <location>
        <begin position="90"/>
        <end position="440"/>
    </location>
</feature>
<dbReference type="InterPro" id="IPR015422">
    <property type="entry name" value="PyrdxlP-dep_Trfase_small"/>
</dbReference>
<dbReference type="CDD" id="cd00609">
    <property type="entry name" value="AAT_like"/>
    <property type="match status" value="1"/>
</dbReference>
<dbReference type="FunFam" id="3.40.640.10:FF:000080">
    <property type="entry name" value="Aminotransferase, putative"/>
    <property type="match status" value="1"/>
</dbReference>
<evidence type="ECO:0000259" key="2">
    <source>
        <dbReference type="Pfam" id="PF00155"/>
    </source>
</evidence>
<dbReference type="EMBL" id="KZ613887">
    <property type="protein sequence ID" value="PMD53264.1"/>
    <property type="molecule type" value="Genomic_DNA"/>
</dbReference>
<dbReference type="GO" id="GO:0047536">
    <property type="term" value="F:2-aminoadipate transaminase activity"/>
    <property type="evidence" value="ECO:0007669"/>
    <property type="project" value="TreeGrafter"/>
</dbReference>
<dbReference type="InParanoid" id="A0A2J6SR56"/>
<evidence type="ECO:0000313" key="4">
    <source>
        <dbReference type="Proteomes" id="UP000235371"/>
    </source>
</evidence>
<dbReference type="Proteomes" id="UP000235371">
    <property type="component" value="Unassembled WGS sequence"/>
</dbReference>
<name>A0A2J6SR56_9HELO</name>
<dbReference type="OrthoDB" id="7042322at2759"/>
<dbReference type="PANTHER" id="PTHR42858">
    <property type="entry name" value="AMINOTRANSFERASE"/>
    <property type="match status" value="1"/>
</dbReference>
<dbReference type="STRING" id="1095630.A0A2J6SR56"/>
<dbReference type="InterPro" id="IPR015421">
    <property type="entry name" value="PyrdxlP-dep_Trfase_major"/>
</dbReference>
<proteinExistence type="predicted"/>
<keyword evidence="4" id="KW-1185">Reference proteome</keyword>
<dbReference type="InterPro" id="IPR004839">
    <property type="entry name" value="Aminotransferase_I/II_large"/>
</dbReference>
<keyword evidence="3" id="KW-0808">Transferase</keyword>